<dbReference type="AlphaFoldDB" id="A0AAV7RJD1"/>
<reference evidence="1" key="1">
    <citation type="journal article" date="2022" name="bioRxiv">
        <title>Sequencing and chromosome-scale assembly of the giantPleurodeles waltlgenome.</title>
        <authorList>
            <person name="Brown T."/>
            <person name="Elewa A."/>
            <person name="Iarovenko S."/>
            <person name="Subramanian E."/>
            <person name="Araus A.J."/>
            <person name="Petzold A."/>
            <person name="Susuki M."/>
            <person name="Suzuki K.-i.T."/>
            <person name="Hayashi T."/>
            <person name="Toyoda A."/>
            <person name="Oliveira C."/>
            <person name="Osipova E."/>
            <person name="Leigh N.D."/>
            <person name="Simon A."/>
            <person name="Yun M.H."/>
        </authorList>
    </citation>
    <scope>NUCLEOTIDE SEQUENCE</scope>
    <source>
        <strain evidence="1">20211129_DDA</strain>
        <tissue evidence="1">Liver</tissue>
    </source>
</reference>
<dbReference type="EMBL" id="JANPWB010000009">
    <property type="protein sequence ID" value="KAJ1151063.1"/>
    <property type="molecule type" value="Genomic_DNA"/>
</dbReference>
<sequence>MARPEQEMTMERILKENTSVGRHIEGMDSAISLTAETKSMRLDIANFQSHVTGLEQRVAIMEDHLNTGQDRDQELLYLHSKLVDLEDRSCRNTVCFLGFPKLLE</sequence>
<gene>
    <name evidence="1" type="ORF">NDU88_003850</name>
</gene>
<evidence type="ECO:0000313" key="1">
    <source>
        <dbReference type="EMBL" id="KAJ1151063.1"/>
    </source>
</evidence>
<accession>A0AAV7RJD1</accession>
<comment type="caution">
    <text evidence="1">The sequence shown here is derived from an EMBL/GenBank/DDBJ whole genome shotgun (WGS) entry which is preliminary data.</text>
</comment>
<protein>
    <submittedName>
        <fullName evidence="1">Uncharacterized protein</fullName>
    </submittedName>
</protein>
<dbReference type="Proteomes" id="UP001066276">
    <property type="component" value="Chromosome 5"/>
</dbReference>
<proteinExistence type="predicted"/>
<evidence type="ECO:0000313" key="2">
    <source>
        <dbReference type="Proteomes" id="UP001066276"/>
    </source>
</evidence>
<name>A0AAV7RJD1_PLEWA</name>
<keyword evidence="2" id="KW-1185">Reference proteome</keyword>
<organism evidence="1 2">
    <name type="scientific">Pleurodeles waltl</name>
    <name type="common">Iberian ribbed newt</name>
    <dbReference type="NCBI Taxonomy" id="8319"/>
    <lineage>
        <taxon>Eukaryota</taxon>
        <taxon>Metazoa</taxon>
        <taxon>Chordata</taxon>
        <taxon>Craniata</taxon>
        <taxon>Vertebrata</taxon>
        <taxon>Euteleostomi</taxon>
        <taxon>Amphibia</taxon>
        <taxon>Batrachia</taxon>
        <taxon>Caudata</taxon>
        <taxon>Salamandroidea</taxon>
        <taxon>Salamandridae</taxon>
        <taxon>Pleurodelinae</taxon>
        <taxon>Pleurodeles</taxon>
    </lineage>
</organism>